<dbReference type="GO" id="GO:0004674">
    <property type="term" value="F:protein serine/threonine kinase activity"/>
    <property type="evidence" value="ECO:0007669"/>
    <property type="project" value="UniProtKB-KW"/>
</dbReference>
<dbReference type="AlphaFoldDB" id="A0AA88QNG8"/>
<keyword evidence="9" id="KW-0418">Kinase</keyword>
<name>A0AA88QNG8_9ASTE</name>
<evidence type="ECO:0008006" key="21">
    <source>
        <dbReference type="Google" id="ProtNLM"/>
    </source>
</evidence>
<dbReference type="Pfam" id="PF00069">
    <property type="entry name" value="Pkinase"/>
    <property type="match status" value="1"/>
</dbReference>
<dbReference type="SUPFAM" id="SSF56112">
    <property type="entry name" value="Protein kinase-like (PK-like)"/>
    <property type="match status" value="1"/>
</dbReference>
<reference evidence="19" key="1">
    <citation type="submission" date="2022-12" db="EMBL/GenBank/DDBJ databases">
        <title>Draft genome assemblies for two species of Escallonia (Escalloniales).</title>
        <authorList>
            <person name="Chanderbali A."/>
            <person name="Dervinis C."/>
            <person name="Anghel I."/>
            <person name="Soltis D."/>
            <person name="Soltis P."/>
            <person name="Zapata F."/>
        </authorList>
    </citation>
    <scope>NUCLEOTIDE SEQUENCE</scope>
    <source>
        <strain evidence="19">UCBG92.1500</strain>
        <tissue evidence="19">Leaf</tissue>
    </source>
</reference>
<feature type="domain" description="Protein kinase" evidence="17">
    <location>
        <begin position="163"/>
        <end position="465"/>
    </location>
</feature>
<evidence type="ECO:0000256" key="1">
    <source>
        <dbReference type="ARBA" id="ARBA00004167"/>
    </source>
</evidence>
<dbReference type="InterPro" id="IPR038408">
    <property type="entry name" value="GNK2_sf"/>
</dbReference>
<evidence type="ECO:0000256" key="15">
    <source>
        <dbReference type="SAM" id="MobiDB-lite"/>
    </source>
</evidence>
<evidence type="ECO:0000256" key="13">
    <source>
        <dbReference type="ARBA" id="ARBA00023170"/>
    </source>
</evidence>
<keyword evidence="10" id="KW-0067">ATP-binding</keyword>
<protein>
    <recommendedName>
        <fullName evidence="21">Cysteine-rich receptor-like protein kinase 10</fullName>
    </recommendedName>
</protein>
<evidence type="ECO:0000256" key="11">
    <source>
        <dbReference type="ARBA" id="ARBA00022989"/>
    </source>
</evidence>
<evidence type="ECO:0000256" key="7">
    <source>
        <dbReference type="ARBA" id="ARBA00022737"/>
    </source>
</evidence>
<dbReference type="FunFam" id="1.10.510.10:FF:000343">
    <property type="entry name" value="Cysteine-rich receptor-like protein kinase 28"/>
    <property type="match status" value="1"/>
</dbReference>
<dbReference type="Gene3D" id="3.30.430.20">
    <property type="entry name" value="Gnk2 domain, C-X8-C-X2-C motif"/>
    <property type="match status" value="2"/>
</dbReference>
<dbReference type="PROSITE" id="PS50011">
    <property type="entry name" value="PROTEIN_KINASE_DOM"/>
    <property type="match status" value="1"/>
</dbReference>
<keyword evidence="13" id="KW-0675">Receptor</keyword>
<evidence type="ECO:0000256" key="2">
    <source>
        <dbReference type="ARBA" id="ARBA00022527"/>
    </source>
</evidence>
<evidence type="ECO:0000256" key="12">
    <source>
        <dbReference type="ARBA" id="ARBA00023136"/>
    </source>
</evidence>
<feature type="non-terminal residue" evidence="19">
    <location>
        <position position="517"/>
    </location>
</feature>
<keyword evidence="20" id="KW-1185">Reference proteome</keyword>
<gene>
    <name evidence="19" type="ORF">RJ640_005555</name>
</gene>
<evidence type="ECO:0000256" key="6">
    <source>
        <dbReference type="ARBA" id="ARBA00022729"/>
    </source>
</evidence>
<dbReference type="SMART" id="SM00220">
    <property type="entry name" value="S_TKc"/>
    <property type="match status" value="1"/>
</dbReference>
<evidence type="ECO:0000259" key="17">
    <source>
        <dbReference type="PROSITE" id="PS50011"/>
    </source>
</evidence>
<dbReference type="PANTHER" id="PTHR27002">
    <property type="entry name" value="RECEPTOR-LIKE SERINE/THREONINE-PROTEIN KINASE SD1-8"/>
    <property type="match status" value="1"/>
</dbReference>
<dbReference type="EMBL" id="JAVXUO010002473">
    <property type="protein sequence ID" value="KAK2973012.1"/>
    <property type="molecule type" value="Genomic_DNA"/>
</dbReference>
<evidence type="ECO:0000256" key="9">
    <source>
        <dbReference type="ARBA" id="ARBA00022777"/>
    </source>
</evidence>
<keyword evidence="2" id="KW-0723">Serine/threonine-protein kinase</keyword>
<comment type="caution">
    <text evidence="19">The sequence shown here is derived from an EMBL/GenBank/DDBJ whole genome shotgun (WGS) entry which is preliminary data.</text>
</comment>
<dbReference type="InterPro" id="IPR008271">
    <property type="entry name" value="Ser/Thr_kinase_AS"/>
</dbReference>
<dbReference type="FunFam" id="3.30.200.20:FF:000924">
    <property type="entry name" value="Uncharacterized protein"/>
    <property type="match status" value="1"/>
</dbReference>
<evidence type="ECO:0000256" key="10">
    <source>
        <dbReference type="ARBA" id="ARBA00022840"/>
    </source>
</evidence>
<keyword evidence="8" id="KW-0547">Nucleotide-binding</keyword>
<evidence type="ECO:0000313" key="19">
    <source>
        <dbReference type="EMBL" id="KAK2973012.1"/>
    </source>
</evidence>
<proteinExistence type="predicted"/>
<dbReference type="Pfam" id="PF01657">
    <property type="entry name" value="Stress-antifung"/>
    <property type="match status" value="2"/>
</dbReference>
<evidence type="ECO:0000313" key="20">
    <source>
        <dbReference type="Proteomes" id="UP001187471"/>
    </source>
</evidence>
<keyword evidence="12" id="KW-0472">Membrane</keyword>
<keyword evidence="11" id="KW-1133">Transmembrane helix</keyword>
<evidence type="ECO:0000259" key="18">
    <source>
        <dbReference type="PROSITE" id="PS51473"/>
    </source>
</evidence>
<feature type="domain" description="Gnk2-homologous" evidence="18">
    <location>
        <begin position="26"/>
        <end position="130"/>
    </location>
</feature>
<dbReference type="PANTHER" id="PTHR27002:SF1104">
    <property type="entry name" value="CYSTEINE-RICH RECEPTOR-LIKE PROTEIN KINASE 27-RELATED"/>
    <property type="match status" value="1"/>
</dbReference>
<evidence type="ECO:0000256" key="5">
    <source>
        <dbReference type="ARBA" id="ARBA00022692"/>
    </source>
</evidence>
<keyword evidence="4" id="KW-0808">Transferase</keyword>
<evidence type="ECO:0000256" key="3">
    <source>
        <dbReference type="ARBA" id="ARBA00022553"/>
    </source>
</evidence>
<dbReference type="PROSITE" id="PS51473">
    <property type="entry name" value="GNK2"/>
    <property type="match status" value="2"/>
</dbReference>
<dbReference type="FunFam" id="3.30.430.20:FF:000003">
    <property type="entry name" value="Cysteine-rich RLK (RECEPTOR-like protein kinase) 10"/>
    <property type="match status" value="1"/>
</dbReference>
<dbReference type="InterPro" id="IPR000719">
    <property type="entry name" value="Prot_kinase_dom"/>
</dbReference>
<keyword evidence="5" id="KW-0812">Transmembrane</keyword>
<dbReference type="Proteomes" id="UP001187471">
    <property type="component" value="Unassembled WGS sequence"/>
</dbReference>
<evidence type="ECO:0000256" key="8">
    <source>
        <dbReference type="ARBA" id="ARBA00022741"/>
    </source>
</evidence>
<keyword evidence="6 16" id="KW-0732">Signal</keyword>
<evidence type="ECO:0000256" key="4">
    <source>
        <dbReference type="ARBA" id="ARBA00022679"/>
    </source>
</evidence>
<dbReference type="InterPro" id="IPR002902">
    <property type="entry name" value="GNK2"/>
</dbReference>
<keyword evidence="7" id="KW-0677">Repeat</keyword>
<evidence type="ECO:0000256" key="14">
    <source>
        <dbReference type="ARBA" id="ARBA00023180"/>
    </source>
</evidence>
<sequence>MDNPRLSFWFLFILNFLVSLTTPKPTLIYNVCSTDGNYTANSTYAANLKTLLSSISNSSDLISDGFFNASIGQNPDQVYALALCSGDQAVTNCRSCLNDSSQAITQACPNQKEAGRWYDNCMLRFSNRNILSSLEMDMVMFRRNENNATNQAQFNDMLGKLLFDIRERAAPGGVRKYAADEAKYTSLVTIYGLEQCRPDISELNCKSCLDMARNDVFLYASGKGRTQNGQEIAVKRLSKDSGQGELEFKNEILLLGKLQHKNLVRLLGFCLENRERLLIYEHLDWNQRYKIIEGIARGLLYLHEDSRLRIIHRDLKASNVLLDEEMNPKIADFGMARLFASDESQGDTSIIVGTHGYMAPEYAMHGQFSVKSDVFSFGVLVLEIVSGQKNNCFRIGENIKDLLSSAWKYWREGAGSNIIDPVLRADSGSIRDIIRCIHIGLLCVQENVASRPTMASVVLMLNSFSITLALPSEPAFFMHSSIDPELPILREHSSRAIDSSQSRTKSAHFSENEASIS</sequence>
<keyword evidence="14" id="KW-0325">Glycoprotein</keyword>
<dbReference type="InterPro" id="IPR011009">
    <property type="entry name" value="Kinase-like_dom_sf"/>
</dbReference>
<dbReference type="CDD" id="cd23509">
    <property type="entry name" value="Gnk2-like"/>
    <property type="match status" value="2"/>
</dbReference>
<feature type="region of interest" description="Disordered" evidence="15">
    <location>
        <begin position="495"/>
        <end position="517"/>
    </location>
</feature>
<accession>A0AA88QNG8</accession>
<feature type="domain" description="Gnk2-homologous" evidence="18">
    <location>
        <begin position="136"/>
        <end position="242"/>
    </location>
</feature>
<dbReference type="Gene3D" id="1.10.510.10">
    <property type="entry name" value="Transferase(Phosphotransferase) domain 1"/>
    <property type="match status" value="1"/>
</dbReference>
<evidence type="ECO:0000256" key="16">
    <source>
        <dbReference type="SAM" id="SignalP"/>
    </source>
</evidence>
<feature type="signal peptide" evidence="16">
    <location>
        <begin position="1"/>
        <end position="23"/>
    </location>
</feature>
<feature type="compositionally biased region" description="Polar residues" evidence="15">
    <location>
        <begin position="496"/>
        <end position="517"/>
    </location>
</feature>
<dbReference type="GO" id="GO:0005886">
    <property type="term" value="C:plasma membrane"/>
    <property type="evidence" value="ECO:0007669"/>
    <property type="project" value="TreeGrafter"/>
</dbReference>
<keyword evidence="3" id="KW-0597">Phosphoprotein</keyword>
<dbReference type="GO" id="GO:0005524">
    <property type="term" value="F:ATP binding"/>
    <property type="evidence" value="ECO:0007669"/>
    <property type="project" value="UniProtKB-KW"/>
</dbReference>
<dbReference type="Gene3D" id="3.30.200.20">
    <property type="entry name" value="Phosphorylase Kinase, domain 1"/>
    <property type="match status" value="1"/>
</dbReference>
<comment type="subcellular location">
    <subcellularLocation>
        <location evidence="1">Membrane</location>
        <topology evidence="1">Single-pass membrane protein</topology>
    </subcellularLocation>
</comment>
<dbReference type="PROSITE" id="PS00108">
    <property type="entry name" value="PROTEIN_KINASE_ST"/>
    <property type="match status" value="1"/>
</dbReference>
<feature type="chain" id="PRO_5041661933" description="Cysteine-rich receptor-like protein kinase 10" evidence="16">
    <location>
        <begin position="24"/>
        <end position="517"/>
    </location>
</feature>
<organism evidence="19 20">
    <name type="scientific">Escallonia rubra</name>
    <dbReference type="NCBI Taxonomy" id="112253"/>
    <lineage>
        <taxon>Eukaryota</taxon>
        <taxon>Viridiplantae</taxon>
        <taxon>Streptophyta</taxon>
        <taxon>Embryophyta</taxon>
        <taxon>Tracheophyta</taxon>
        <taxon>Spermatophyta</taxon>
        <taxon>Magnoliopsida</taxon>
        <taxon>eudicotyledons</taxon>
        <taxon>Gunneridae</taxon>
        <taxon>Pentapetalae</taxon>
        <taxon>asterids</taxon>
        <taxon>campanulids</taxon>
        <taxon>Escalloniales</taxon>
        <taxon>Escalloniaceae</taxon>
        <taxon>Escallonia</taxon>
    </lineage>
</organism>